<feature type="compositionally biased region" description="Low complexity" evidence="1">
    <location>
        <begin position="261"/>
        <end position="271"/>
    </location>
</feature>
<feature type="compositionally biased region" description="Pro residues" evidence="1">
    <location>
        <begin position="21"/>
        <end position="30"/>
    </location>
</feature>
<gene>
    <name evidence="2" type="ORF">WJX74_003778</name>
</gene>
<dbReference type="EMBL" id="JALJOS010000019">
    <property type="protein sequence ID" value="KAK9827023.1"/>
    <property type="molecule type" value="Genomic_DNA"/>
</dbReference>
<name>A0AAW1R0D2_9CHLO</name>
<feature type="compositionally biased region" description="Basic and acidic residues" evidence="1">
    <location>
        <begin position="1"/>
        <end position="14"/>
    </location>
</feature>
<dbReference type="AlphaFoldDB" id="A0AAW1R0D2"/>
<feature type="region of interest" description="Disordered" evidence="1">
    <location>
        <begin position="1"/>
        <end position="58"/>
    </location>
</feature>
<feature type="compositionally biased region" description="Low complexity" evidence="1">
    <location>
        <begin position="31"/>
        <end position="44"/>
    </location>
</feature>
<proteinExistence type="predicted"/>
<dbReference type="Proteomes" id="UP001438707">
    <property type="component" value="Unassembled WGS sequence"/>
</dbReference>
<comment type="caution">
    <text evidence="2">The sequence shown here is derived from an EMBL/GenBank/DDBJ whole genome shotgun (WGS) entry which is preliminary data.</text>
</comment>
<organism evidence="2 3">
    <name type="scientific">Apatococcus lobatus</name>
    <dbReference type="NCBI Taxonomy" id="904363"/>
    <lineage>
        <taxon>Eukaryota</taxon>
        <taxon>Viridiplantae</taxon>
        <taxon>Chlorophyta</taxon>
        <taxon>core chlorophytes</taxon>
        <taxon>Trebouxiophyceae</taxon>
        <taxon>Chlorellales</taxon>
        <taxon>Chlorellaceae</taxon>
        <taxon>Apatococcus</taxon>
    </lineage>
</organism>
<keyword evidence="3" id="KW-1185">Reference proteome</keyword>
<evidence type="ECO:0000313" key="3">
    <source>
        <dbReference type="Proteomes" id="UP001438707"/>
    </source>
</evidence>
<feature type="compositionally biased region" description="Pro residues" evidence="1">
    <location>
        <begin position="215"/>
        <end position="225"/>
    </location>
</feature>
<protein>
    <submittedName>
        <fullName evidence="2">Uncharacterized protein</fullName>
    </submittedName>
</protein>
<evidence type="ECO:0000313" key="2">
    <source>
        <dbReference type="EMBL" id="KAK9827023.1"/>
    </source>
</evidence>
<evidence type="ECO:0000256" key="1">
    <source>
        <dbReference type="SAM" id="MobiDB-lite"/>
    </source>
</evidence>
<accession>A0AAW1R0D2</accession>
<feature type="compositionally biased region" description="Basic and acidic residues" evidence="1">
    <location>
        <begin position="248"/>
        <end position="258"/>
    </location>
</feature>
<sequence>MEGHTSSTPHRESPESSPGPDITPAPPPLGAPALPATGAGTGTPAGPPPPQTTTTPSEYTPTFLVQAYDVTLNFISAELGDHMYQVFQEMRADAEAYAKQHKEKPKRILSQLVDEVKDWRHIPVAKGDSATILDQEVDAGVTVRVPAIRDFVNEVYVRVAKGYSGRNGTSRLYRHLTMNKDKLISEVRHAASAALFPRESVWGAPEDLGKSISVAPPPDAAPPDPALSRKTIPIGPPGQAEQASVPAEEQKGGFKNEELPEGGSDSGSGSASEDDGF</sequence>
<reference evidence="2 3" key="1">
    <citation type="journal article" date="2024" name="Nat. Commun.">
        <title>Phylogenomics reveals the evolutionary origins of lichenization in chlorophyte algae.</title>
        <authorList>
            <person name="Puginier C."/>
            <person name="Libourel C."/>
            <person name="Otte J."/>
            <person name="Skaloud P."/>
            <person name="Haon M."/>
            <person name="Grisel S."/>
            <person name="Petersen M."/>
            <person name="Berrin J.G."/>
            <person name="Delaux P.M."/>
            <person name="Dal Grande F."/>
            <person name="Keller J."/>
        </authorList>
    </citation>
    <scope>NUCLEOTIDE SEQUENCE [LARGE SCALE GENOMIC DNA]</scope>
    <source>
        <strain evidence="2 3">SAG 2145</strain>
    </source>
</reference>
<feature type="region of interest" description="Disordered" evidence="1">
    <location>
        <begin position="209"/>
        <end position="277"/>
    </location>
</feature>